<keyword evidence="2" id="KW-1185">Reference proteome</keyword>
<proteinExistence type="predicted"/>
<protein>
    <submittedName>
        <fullName evidence="1">Uncharacterized protein</fullName>
    </submittedName>
</protein>
<evidence type="ECO:0000313" key="1">
    <source>
        <dbReference type="EMBL" id="GAA1687071.1"/>
    </source>
</evidence>
<organism evidence="1 2">
    <name type="scientific">Streptomyces yatensis</name>
    <dbReference type="NCBI Taxonomy" id="155177"/>
    <lineage>
        <taxon>Bacteria</taxon>
        <taxon>Bacillati</taxon>
        <taxon>Actinomycetota</taxon>
        <taxon>Actinomycetes</taxon>
        <taxon>Kitasatosporales</taxon>
        <taxon>Streptomycetaceae</taxon>
        <taxon>Streptomyces</taxon>
        <taxon>Streptomyces violaceusniger group</taxon>
    </lineage>
</organism>
<name>A0ABN2HFG0_9ACTN</name>
<accession>A0ABN2HFG0</accession>
<comment type="caution">
    <text evidence="1">The sequence shown here is derived from an EMBL/GenBank/DDBJ whole genome shotgun (WGS) entry which is preliminary data.</text>
</comment>
<reference evidence="1 2" key="1">
    <citation type="journal article" date="2019" name="Int. J. Syst. Evol. Microbiol.">
        <title>The Global Catalogue of Microorganisms (GCM) 10K type strain sequencing project: providing services to taxonomists for standard genome sequencing and annotation.</title>
        <authorList>
            <consortium name="The Broad Institute Genomics Platform"/>
            <consortium name="The Broad Institute Genome Sequencing Center for Infectious Disease"/>
            <person name="Wu L."/>
            <person name="Ma J."/>
        </authorList>
    </citation>
    <scope>NUCLEOTIDE SEQUENCE [LARGE SCALE GENOMIC DNA]</scope>
    <source>
        <strain evidence="1 2">JCM 13244</strain>
    </source>
</reference>
<dbReference type="EMBL" id="BAAALR010000034">
    <property type="protein sequence ID" value="GAA1687071.1"/>
    <property type="molecule type" value="Genomic_DNA"/>
</dbReference>
<evidence type="ECO:0000313" key="2">
    <source>
        <dbReference type="Proteomes" id="UP001499947"/>
    </source>
</evidence>
<sequence length="53" mass="5706">MFREEGAMAHMTGLQGDAHPRVTDMIFHPPADPLNASAEDIVDAALGYRAIVV</sequence>
<gene>
    <name evidence="1" type="ORF">GCM10009680_28190</name>
</gene>
<dbReference type="Proteomes" id="UP001499947">
    <property type="component" value="Unassembled WGS sequence"/>
</dbReference>